<protein>
    <submittedName>
        <fullName evidence="1">Uncharacterized protein</fullName>
    </submittedName>
</protein>
<evidence type="ECO:0000313" key="2">
    <source>
        <dbReference type="Proteomes" id="UP000053825"/>
    </source>
</evidence>
<organism evidence="1 2">
    <name type="scientific">Habropoda laboriosa</name>
    <dbReference type="NCBI Taxonomy" id="597456"/>
    <lineage>
        <taxon>Eukaryota</taxon>
        <taxon>Metazoa</taxon>
        <taxon>Ecdysozoa</taxon>
        <taxon>Arthropoda</taxon>
        <taxon>Hexapoda</taxon>
        <taxon>Insecta</taxon>
        <taxon>Pterygota</taxon>
        <taxon>Neoptera</taxon>
        <taxon>Endopterygota</taxon>
        <taxon>Hymenoptera</taxon>
        <taxon>Apocrita</taxon>
        <taxon>Aculeata</taxon>
        <taxon>Apoidea</taxon>
        <taxon>Anthophila</taxon>
        <taxon>Apidae</taxon>
        <taxon>Habropoda</taxon>
    </lineage>
</organism>
<dbReference type="EMBL" id="KQ414612">
    <property type="protein sequence ID" value="KOC69155.1"/>
    <property type="molecule type" value="Genomic_DNA"/>
</dbReference>
<reference evidence="1 2" key="1">
    <citation type="submission" date="2015-07" db="EMBL/GenBank/DDBJ databases">
        <title>The genome of Habropoda laboriosa.</title>
        <authorList>
            <person name="Pan H."/>
            <person name="Kapheim K."/>
        </authorList>
    </citation>
    <scope>NUCLEOTIDE SEQUENCE [LARGE SCALE GENOMIC DNA]</scope>
    <source>
        <strain evidence="1">0110345459</strain>
    </source>
</reference>
<name>A0A0L7REA4_9HYME</name>
<keyword evidence="2" id="KW-1185">Reference proteome</keyword>
<accession>A0A0L7REA4</accession>
<sequence>MYSAGYIRHPLNTSHWPATVAVTIRELDITHLTSAEEKVLDTRKVQRNPPKILHGARKMRETLNVYGVH</sequence>
<evidence type="ECO:0000313" key="1">
    <source>
        <dbReference type="EMBL" id="KOC69155.1"/>
    </source>
</evidence>
<gene>
    <name evidence="1" type="ORF">WH47_07606</name>
</gene>
<dbReference type="AlphaFoldDB" id="A0A0L7REA4"/>
<dbReference type="Proteomes" id="UP000053825">
    <property type="component" value="Unassembled WGS sequence"/>
</dbReference>
<proteinExistence type="predicted"/>